<evidence type="ECO:0000313" key="1">
    <source>
        <dbReference type="EMBL" id="DAE29370.1"/>
    </source>
</evidence>
<name>A0A8S5RE12_9VIRU</name>
<protein>
    <submittedName>
        <fullName evidence="1">Uncharacterized protein</fullName>
    </submittedName>
</protein>
<accession>A0A8S5RE12</accession>
<sequence length="30" mass="3562">MFLYIVFDLILRTSFAQYPVLEESITPVKK</sequence>
<reference evidence="1" key="1">
    <citation type="journal article" date="2021" name="Proc. Natl. Acad. Sci. U.S.A.">
        <title>A Catalog of Tens of Thousands of Viruses from Human Metagenomes Reveals Hidden Associations with Chronic Diseases.</title>
        <authorList>
            <person name="Tisza M.J."/>
            <person name="Buck C.B."/>
        </authorList>
    </citation>
    <scope>NUCLEOTIDE SEQUENCE</scope>
    <source>
        <strain evidence="1">Ctx9V1</strain>
    </source>
</reference>
<organism evidence="1">
    <name type="scientific">virus sp. ctx9V1</name>
    <dbReference type="NCBI Taxonomy" id="2828001"/>
    <lineage>
        <taxon>Viruses</taxon>
    </lineage>
</organism>
<dbReference type="EMBL" id="BK059093">
    <property type="protein sequence ID" value="DAE29370.1"/>
    <property type="molecule type" value="Genomic_DNA"/>
</dbReference>
<proteinExistence type="predicted"/>